<reference evidence="3" key="1">
    <citation type="journal article" date="2019" name="Int. J. Syst. Evol. Microbiol.">
        <title>The Global Catalogue of Microorganisms (GCM) 10K type strain sequencing project: providing services to taxonomists for standard genome sequencing and annotation.</title>
        <authorList>
            <consortium name="The Broad Institute Genomics Platform"/>
            <consortium name="The Broad Institute Genome Sequencing Center for Infectious Disease"/>
            <person name="Wu L."/>
            <person name="Ma J."/>
        </authorList>
    </citation>
    <scope>NUCLEOTIDE SEQUENCE [LARGE SCALE GENOMIC DNA]</scope>
    <source>
        <strain evidence="3">JCM 15900</strain>
    </source>
</reference>
<evidence type="ECO:0000313" key="3">
    <source>
        <dbReference type="Proteomes" id="UP001500984"/>
    </source>
</evidence>
<keyword evidence="3" id="KW-1185">Reference proteome</keyword>
<dbReference type="RefSeq" id="WP_344336427.1">
    <property type="nucleotide sequence ID" value="NZ_BAAAPZ010000004.1"/>
</dbReference>
<evidence type="ECO:0008006" key="4">
    <source>
        <dbReference type="Google" id="ProtNLM"/>
    </source>
</evidence>
<gene>
    <name evidence="2" type="ORF">GCM10009823_13160</name>
</gene>
<name>A0ABP5I9A6_9MICO</name>
<proteinExistence type="predicted"/>
<sequence length="232" mass="25551">MSEDELRPVDASRKPGEPVIVEVWAGRLMSGTWMFRVPGVLVPRPEEPLTDSEGVICELDGPCGSWAGPSAADDHSVPAWGFARKAVAIESEARYVVGTLTGVSEDEIDIRLQFDLPDRMAEALQAAAARERQGRELLAESARIRRECAGEMYRDGLTHAEIGLVMGISPQRVQQLSPSKRALAEEQTRERTRLERVRVDAARRNWAASRKGVRSDDAELGRGAFDPSARDC</sequence>
<evidence type="ECO:0000256" key="1">
    <source>
        <dbReference type="SAM" id="MobiDB-lite"/>
    </source>
</evidence>
<dbReference type="Proteomes" id="UP001500984">
    <property type="component" value="Unassembled WGS sequence"/>
</dbReference>
<comment type="caution">
    <text evidence="2">The sequence shown here is derived from an EMBL/GenBank/DDBJ whole genome shotgun (WGS) entry which is preliminary data.</text>
</comment>
<accession>A0ABP5I9A6</accession>
<protein>
    <recommendedName>
        <fullName evidence="4">RNA polymerase sigma-70 region 4 domain-containing protein</fullName>
    </recommendedName>
</protein>
<evidence type="ECO:0000313" key="2">
    <source>
        <dbReference type="EMBL" id="GAA2094259.1"/>
    </source>
</evidence>
<dbReference type="EMBL" id="BAAAPZ010000004">
    <property type="protein sequence ID" value="GAA2094259.1"/>
    <property type="molecule type" value="Genomic_DNA"/>
</dbReference>
<organism evidence="2 3">
    <name type="scientific">Brevibacterium salitolerans</name>
    <dbReference type="NCBI Taxonomy" id="1403566"/>
    <lineage>
        <taxon>Bacteria</taxon>
        <taxon>Bacillati</taxon>
        <taxon>Actinomycetota</taxon>
        <taxon>Actinomycetes</taxon>
        <taxon>Micrococcales</taxon>
        <taxon>Brevibacteriaceae</taxon>
        <taxon>Brevibacterium</taxon>
    </lineage>
</organism>
<feature type="region of interest" description="Disordered" evidence="1">
    <location>
        <begin position="208"/>
        <end position="232"/>
    </location>
</feature>